<feature type="chain" id="PRO_5042468609" description="Ig-like domain-containing protein" evidence="1">
    <location>
        <begin position="22"/>
        <end position="171"/>
    </location>
</feature>
<organism evidence="3 4">
    <name type="scientific">Bemisia tabaci</name>
    <name type="common">Sweetpotato whitefly</name>
    <name type="synonym">Aleurodes tabaci</name>
    <dbReference type="NCBI Taxonomy" id="7038"/>
    <lineage>
        <taxon>Eukaryota</taxon>
        <taxon>Metazoa</taxon>
        <taxon>Ecdysozoa</taxon>
        <taxon>Arthropoda</taxon>
        <taxon>Hexapoda</taxon>
        <taxon>Insecta</taxon>
        <taxon>Pterygota</taxon>
        <taxon>Neoptera</taxon>
        <taxon>Paraneoptera</taxon>
        <taxon>Hemiptera</taxon>
        <taxon>Sternorrhyncha</taxon>
        <taxon>Aleyrodoidea</taxon>
        <taxon>Aleyrodidae</taxon>
        <taxon>Aleyrodinae</taxon>
        <taxon>Bemisia</taxon>
    </lineage>
</organism>
<gene>
    <name evidence="3" type="ORF">BEMITA_LOCUS77</name>
</gene>
<dbReference type="InterPro" id="IPR036179">
    <property type="entry name" value="Ig-like_dom_sf"/>
</dbReference>
<sequence>MHRLLKSSVILLNFLLNLVRCEIGGLSPAWQQYFPDTTWATYPEQLHYRPSRLRIGQGSYRMLPPTSAELNCDFPDSMLMLSNIVWERADMGMRDLNTLYRRHGIPHQYDVHVRPRGSTLHLFDVSPIDRGLYRCIATAMDPANNRVITLFQDTEFYPDLGLGGLVPEVKT</sequence>
<dbReference type="InterPro" id="IPR007110">
    <property type="entry name" value="Ig-like_dom"/>
</dbReference>
<comment type="caution">
    <text evidence="3">The sequence shown here is derived from an EMBL/GenBank/DDBJ whole genome shotgun (WGS) entry which is preliminary data.</text>
</comment>
<dbReference type="CDD" id="cd00096">
    <property type="entry name" value="Ig"/>
    <property type="match status" value="1"/>
</dbReference>
<accession>A0AAI8Y5X4</accession>
<proteinExistence type="predicted"/>
<dbReference type="SUPFAM" id="SSF48726">
    <property type="entry name" value="Immunoglobulin"/>
    <property type="match status" value="1"/>
</dbReference>
<name>A0AAI8Y5X4_BEMTA</name>
<dbReference type="Gene3D" id="2.60.40.10">
    <property type="entry name" value="Immunoglobulins"/>
    <property type="match status" value="1"/>
</dbReference>
<dbReference type="InterPro" id="IPR013783">
    <property type="entry name" value="Ig-like_fold"/>
</dbReference>
<feature type="domain" description="Ig-like" evidence="2">
    <location>
        <begin position="43"/>
        <end position="149"/>
    </location>
</feature>
<dbReference type="Proteomes" id="UP001152759">
    <property type="component" value="Unassembled WGS sequence"/>
</dbReference>
<dbReference type="PROSITE" id="PS50835">
    <property type="entry name" value="IG_LIKE"/>
    <property type="match status" value="1"/>
</dbReference>
<keyword evidence="1" id="KW-0732">Signal</keyword>
<dbReference type="EMBL" id="CAKKNF020000007">
    <property type="protein sequence ID" value="CAH0746925.1"/>
    <property type="molecule type" value="Genomic_DNA"/>
</dbReference>
<keyword evidence="4" id="KW-1185">Reference proteome</keyword>
<dbReference type="KEGG" id="btab:109033058"/>
<evidence type="ECO:0000313" key="4">
    <source>
        <dbReference type="Proteomes" id="UP001152759"/>
    </source>
</evidence>
<evidence type="ECO:0000313" key="3">
    <source>
        <dbReference type="EMBL" id="CAH0746925.1"/>
    </source>
</evidence>
<feature type="signal peptide" evidence="1">
    <location>
        <begin position="1"/>
        <end position="21"/>
    </location>
</feature>
<evidence type="ECO:0000256" key="1">
    <source>
        <dbReference type="SAM" id="SignalP"/>
    </source>
</evidence>
<dbReference type="AlphaFoldDB" id="A0AAI8Y5X4"/>
<reference evidence="3" key="1">
    <citation type="submission" date="2021-12" db="EMBL/GenBank/DDBJ databases">
        <authorList>
            <person name="King R."/>
        </authorList>
    </citation>
    <scope>NUCLEOTIDE SEQUENCE</scope>
</reference>
<protein>
    <recommendedName>
        <fullName evidence="2">Ig-like domain-containing protein</fullName>
    </recommendedName>
</protein>
<evidence type="ECO:0000259" key="2">
    <source>
        <dbReference type="PROSITE" id="PS50835"/>
    </source>
</evidence>